<evidence type="ECO:0000313" key="8">
    <source>
        <dbReference type="EMBL" id="KAJ4393164.1"/>
    </source>
</evidence>
<comment type="caution">
    <text evidence="8">The sequence shown here is derived from an EMBL/GenBank/DDBJ whole genome shotgun (WGS) entry which is preliminary data.</text>
</comment>
<dbReference type="PANTHER" id="PTHR14226:SF10">
    <property type="entry name" value="TRIACYLGLYCEROL LIPASE 4-RELATED"/>
    <property type="match status" value="1"/>
</dbReference>
<name>A0A9W9CZ29_9PEZI</name>
<dbReference type="EMBL" id="JAPEVB010000002">
    <property type="protein sequence ID" value="KAJ4393164.1"/>
    <property type="molecule type" value="Genomic_DNA"/>
</dbReference>
<keyword evidence="4 5" id="KW-0443">Lipid metabolism</keyword>
<organism evidence="8 9">
    <name type="scientific">Gnomoniopsis smithogilvyi</name>
    <dbReference type="NCBI Taxonomy" id="1191159"/>
    <lineage>
        <taxon>Eukaryota</taxon>
        <taxon>Fungi</taxon>
        <taxon>Dikarya</taxon>
        <taxon>Ascomycota</taxon>
        <taxon>Pezizomycotina</taxon>
        <taxon>Sordariomycetes</taxon>
        <taxon>Sordariomycetidae</taxon>
        <taxon>Diaporthales</taxon>
        <taxon>Gnomoniaceae</taxon>
        <taxon>Gnomoniopsis</taxon>
    </lineage>
</organism>
<dbReference type="SUPFAM" id="SSF52151">
    <property type="entry name" value="FabD/lysophospholipase-like"/>
    <property type="match status" value="1"/>
</dbReference>
<feature type="active site" description="Nucleophile" evidence="5">
    <location>
        <position position="259"/>
    </location>
</feature>
<dbReference type="GO" id="GO:0016042">
    <property type="term" value="P:lipid catabolic process"/>
    <property type="evidence" value="ECO:0007669"/>
    <property type="project" value="UniProtKB-UniRule"/>
</dbReference>
<dbReference type="GO" id="GO:0004806">
    <property type="term" value="F:triacylglycerol lipase activity"/>
    <property type="evidence" value="ECO:0007669"/>
    <property type="project" value="InterPro"/>
</dbReference>
<evidence type="ECO:0000256" key="3">
    <source>
        <dbReference type="ARBA" id="ARBA00022963"/>
    </source>
</evidence>
<feature type="active site" description="Proton acceptor" evidence="5">
    <location>
        <position position="410"/>
    </location>
</feature>
<accession>A0A9W9CZ29</accession>
<evidence type="ECO:0000259" key="7">
    <source>
        <dbReference type="PROSITE" id="PS51635"/>
    </source>
</evidence>
<keyword evidence="9" id="KW-1185">Reference proteome</keyword>
<gene>
    <name evidence="8" type="primary">TGL5</name>
    <name evidence="8" type="ORF">N0V93_002371</name>
</gene>
<evidence type="ECO:0000256" key="4">
    <source>
        <dbReference type="ARBA" id="ARBA00023098"/>
    </source>
</evidence>
<evidence type="ECO:0000256" key="2">
    <source>
        <dbReference type="ARBA" id="ARBA00022801"/>
    </source>
</evidence>
<evidence type="ECO:0000256" key="5">
    <source>
        <dbReference type="PROSITE-ProRule" id="PRU01161"/>
    </source>
</evidence>
<keyword evidence="3 5" id="KW-0442">Lipid degradation</keyword>
<dbReference type="Proteomes" id="UP001140453">
    <property type="component" value="Unassembled WGS sequence"/>
</dbReference>
<feature type="region of interest" description="Disordered" evidence="6">
    <location>
        <begin position="726"/>
        <end position="881"/>
    </location>
</feature>
<comment type="function">
    <text evidence="1">Probable lipid hydrolase.</text>
</comment>
<proteinExistence type="predicted"/>
<feature type="short sequence motif" description="GXSXG" evidence="5">
    <location>
        <begin position="257"/>
        <end position="261"/>
    </location>
</feature>
<dbReference type="InterPro" id="IPR002641">
    <property type="entry name" value="PNPLA_dom"/>
</dbReference>
<sequence length="881" mass="96892">MADYFQVLPSINLSKATPTSTADSHNEPQTTLRKRCSTSALPSSTLSKLVRGANDFLSFRNDANADLEREEARKLERKQILGLRMKNATSVSQWTSAAQELDLLEGNHIWKAELEGVSGTYRPDFIRARMRDLDEARTNCDIRRMVHLVRTALSRSLGGMGNIDLYKHSYIGTKDLIEQYVSSAVQTIEDLVEKSGYPGALPDGLDHNDILEAFLQARQSFGRSALLLSGGATFGMMHAGVMKAMFEADLLPRIISGASAGSIVCAVFCTRTSDEIPEVISAFPYGDLAVFEEEGKEESILDHVKRLFTEGTWSDIKHLTRVMRAMLGDMTFQEAYNRTRKICNISVSTESIYELPRLLNYITAPNVMIWSAVAASCSVPFVFSAAPLLVKDPQTGEQMPWNPTPQKWVDGSVDNDLPMTRLAEMFNVNHFIVSQVNPHVVPFLEKDDRLYPDLDGSRPEVFGGSQSTSLTNTLTALAKDEALHRLQFLAELGIFPTAVTKLLSILSQKYSGDITILPEFNAHDLPRILKNPTVEFMERSTLSGERATWPKLSRIRDRCAVELAIDRSIQTLRARCLFSQSQVDLRRLVTDANGLGLKPSFAHGLYRPVAIESPQTFTQSIGDYVKLRRHSRRGSMGNLHMLSKARRQSVDDDDAITDNETHDEERLELSLRKVGTNVSLPSRGPAANKPRMKRGALKSMQGVSLSNLGPLTNPFPAYVSGDEHSEFDFSKPLTSKPLERPVSPMEKTSQPSHSPSKGSRGLLRSPIALSRSSPQLNSTPPHRLEVLSPTTGGFDTSDLPFSDADVDSHTDDSTSDPDPYGQASFGDAETTPQKGKEDDDSAYEGESGIAAGSSGANSPSAAALADDEQDNTSDPGEGMWD</sequence>
<feature type="domain" description="PNPLA" evidence="7">
    <location>
        <begin position="226"/>
        <end position="423"/>
    </location>
</feature>
<dbReference type="InterPro" id="IPR016035">
    <property type="entry name" value="Acyl_Trfase/lysoPLipase"/>
</dbReference>
<dbReference type="Pfam" id="PF11815">
    <property type="entry name" value="DUF3336"/>
    <property type="match status" value="1"/>
</dbReference>
<dbReference type="PROSITE" id="PS51635">
    <property type="entry name" value="PNPLA"/>
    <property type="match status" value="1"/>
</dbReference>
<dbReference type="OrthoDB" id="10049244at2759"/>
<feature type="compositionally biased region" description="Polar residues" evidence="6">
    <location>
        <begin position="770"/>
        <end position="780"/>
    </location>
</feature>
<feature type="compositionally biased region" description="Polar residues" evidence="6">
    <location>
        <begin position="746"/>
        <end position="757"/>
    </location>
</feature>
<keyword evidence="2 5" id="KW-0378">Hydrolase</keyword>
<dbReference type="PANTHER" id="PTHR14226">
    <property type="entry name" value="NEUROPATHY TARGET ESTERASE/SWISS CHEESE D.MELANOGASTER"/>
    <property type="match status" value="1"/>
</dbReference>
<evidence type="ECO:0000313" key="9">
    <source>
        <dbReference type="Proteomes" id="UP001140453"/>
    </source>
</evidence>
<evidence type="ECO:0000256" key="1">
    <source>
        <dbReference type="ARBA" id="ARBA00002682"/>
    </source>
</evidence>
<feature type="region of interest" description="Disordered" evidence="6">
    <location>
        <begin position="15"/>
        <end position="39"/>
    </location>
</feature>
<dbReference type="Gene3D" id="3.40.1090.10">
    <property type="entry name" value="Cytosolic phospholipase A2 catalytic domain"/>
    <property type="match status" value="1"/>
</dbReference>
<dbReference type="Pfam" id="PF01734">
    <property type="entry name" value="Patatin"/>
    <property type="match status" value="1"/>
</dbReference>
<dbReference type="AlphaFoldDB" id="A0A9W9CZ29"/>
<dbReference type="InterPro" id="IPR050301">
    <property type="entry name" value="NTE"/>
</dbReference>
<protein>
    <submittedName>
        <fullName evidence="8">Lipase 5</fullName>
    </submittedName>
</protein>
<dbReference type="CDD" id="cd07230">
    <property type="entry name" value="Pat_TGL4-5_like"/>
    <property type="match status" value="1"/>
</dbReference>
<dbReference type="GO" id="GO:0006641">
    <property type="term" value="P:triglyceride metabolic process"/>
    <property type="evidence" value="ECO:0007669"/>
    <property type="project" value="UniProtKB-ARBA"/>
</dbReference>
<feature type="region of interest" description="Disordered" evidence="6">
    <location>
        <begin position="644"/>
        <end position="666"/>
    </location>
</feature>
<evidence type="ECO:0000256" key="6">
    <source>
        <dbReference type="SAM" id="MobiDB-lite"/>
    </source>
</evidence>
<reference evidence="8" key="1">
    <citation type="submission" date="2022-10" db="EMBL/GenBank/DDBJ databases">
        <title>Tapping the CABI collections for fungal endophytes: first genome assemblies for Collariella, Neodidymelliopsis, Ascochyta clinopodiicola, Didymella pomorum, Didymosphaeria variabile, Neocosmospora piperis and Neocucurbitaria cava.</title>
        <authorList>
            <person name="Hill R."/>
        </authorList>
    </citation>
    <scope>NUCLEOTIDE SEQUENCE</scope>
    <source>
        <strain evidence="8">IMI 355082</strain>
    </source>
</reference>
<dbReference type="InterPro" id="IPR021771">
    <property type="entry name" value="Triacylglycerol_lipase_N"/>
</dbReference>
<comment type="caution">
    <text evidence="5">Lacks conserved residue(s) required for the propagation of feature annotation.</text>
</comment>
<feature type="compositionally biased region" description="Low complexity" evidence="6">
    <location>
        <begin position="844"/>
        <end position="864"/>
    </location>
</feature>